<sequence>MALQHATLKIVSSLAGAGRTLYAPYQTDGIPVRFNPSEYTLTRNQTYADVTIPGLETSIVQFVRGDTQTLSLELYLDRSDRVAHVAAPAPAGPGAQGASPMGGGVPSTASFDGIDTELKLLRLLVTIDSGLHAPPVVEFNWGKLSFRGVVATYSERFQMFDEAGNALRARVTLSLKKYMPPSLQARAASPQSPDRTKTRVVREGERIDVIAVEEYGDAIHWPMIARANKLARPRVLVPGSVLLIPPL</sequence>
<organism evidence="2 3">
    <name type="scientific">Sorangium cellulosum</name>
    <name type="common">Polyangium cellulosum</name>
    <dbReference type="NCBI Taxonomy" id="56"/>
    <lineage>
        <taxon>Bacteria</taxon>
        <taxon>Pseudomonadati</taxon>
        <taxon>Myxococcota</taxon>
        <taxon>Polyangia</taxon>
        <taxon>Polyangiales</taxon>
        <taxon>Polyangiaceae</taxon>
        <taxon>Sorangium</taxon>
    </lineage>
</organism>
<comment type="caution">
    <text evidence="2">The sequence shown here is derived from an EMBL/GenBank/DDBJ whole genome shotgun (WGS) entry which is preliminary data.</text>
</comment>
<dbReference type="PROSITE" id="PS51782">
    <property type="entry name" value="LYSM"/>
    <property type="match status" value="1"/>
</dbReference>
<evidence type="ECO:0000313" key="2">
    <source>
        <dbReference type="EMBL" id="KYF79078.1"/>
    </source>
</evidence>
<dbReference type="InterPro" id="IPR018392">
    <property type="entry name" value="LysM"/>
</dbReference>
<proteinExistence type="predicted"/>
<dbReference type="Proteomes" id="UP000075515">
    <property type="component" value="Unassembled WGS sequence"/>
</dbReference>
<protein>
    <recommendedName>
        <fullName evidence="1">LysM domain-containing protein</fullName>
    </recommendedName>
</protein>
<dbReference type="InterPro" id="IPR036779">
    <property type="entry name" value="LysM_dom_sf"/>
</dbReference>
<dbReference type="Gene3D" id="3.10.350.10">
    <property type="entry name" value="LysM domain"/>
    <property type="match status" value="1"/>
</dbReference>
<evidence type="ECO:0000259" key="1">
    <source>
        <dbReference type="PROSITE" id="PS51782"/>
    </source>
</evidence>
<gene>
    <name evidence="2" type="ORF">BE18_36335</name>
</gene>
<reference evidence="2 3" key="1">
    <citation type="submission" date="2014-02" db="EMBL/GenBank/DDBJ databases">
        <title>The small core and large imbalanced accessory genome model reveals a collaborative survival strategy of Sorangium cellulosum strains in nature.</title>
        <authorList>
            <person name="Han K."/>
            <person name="Peng R."/>
            <person name="Blom J."/>
            <person name="Li Y.-Z."/>
        </authorList>
    </citation>
    <scope>NUCLEOTIDE SEQUENCE [LARGE SCALE GENOMIC DNA]</scope>
    <source>
        <strain evidence="2 3">So0149</strain>
    </source>
</reference>
<name>A0A150S1J3_SORCE</name>
<dbReference type="InterPro" id="IPR045361">
    <property type="entry name" value="CIS_tube_prot_N"/>
</dbReference>
<accession>A0A150S1J3</accession>
<evidence type="ECO:0000313" key="3">
    <source>
        <dbReference type="Proteomes" id="UP000075515"/>
    </source>
</evidence>
<feature type="domain" description="LysM" evidence="1">
    <location>
        <begin position="197"/>
        <end position="244"/>
    </location>
</feature>
<dbReference type="AlphaFoldDB" id="A0A150S1J3"/>
<dbReference type="Pfam" id="PF19266">
    <property type="entry name" value="CIS_tube"/>
    <property type="match status" value="1"/>
</dbReference>
<dbReference type="EMBL" id="JEMC01003710">
    <property type="protein sequence ID" value="KYF79078.1"/>
    <property type="molecule type" value="Genomic_DNA"/>
</dbReference>